<keyword evidence="2" id="KW-1185">Reference proteome</keyword>
<name>A0A7I7MGI1_9MYCO</name>
<reference evidence="1 2" key="1">
    <citation type="journal article" date="2019" name="Emerg. Microbes Infect.">
        <title>Comprehensive subspecies identification of 175 nontuberculous mycobacteria species based on 7547 genomic profiles.</title>
        <authorList>
            <person name="Matsumoto Y."/>
            <person name="Kinjo T."/>
            <person name="Motooka D."/>
            <person name="Nabeya D."/>
            <person name="Jung N."/>
            <person name="Uechi K."/>
            <person name="Horii T."/>
            <person name="Iida T."/>
            <person name="Fujita J."/>
            <person name="Nakamura S."/>
        </authorList>
    </citation>
    <scope>NUCLEOTIDE SEQUENCE [LARGE SCALE GENOMIC DNA]</scope>
    <source>
        <strain evidence="1 2">JCM 13323</strain>
    </source>
</reference>
<dbReference type="EMBL" id="AP022574">
    <property type="protein sequence ID" value="BBX70653.1"/>
    <property type="molecule type" value="Genomic_DNA"/>
</dbReference>
<organism evidence="1 2">
    <name type="scientific">Mycolicibacterium psychrotolerans</name>
    <dbReference type="NCBI Taxonomy" id="216929"/>
    <lineage>
        <taxon>Bacteria</taxon>
        <taxon>Bacillati</taxon>
        <taxon>Actinomycetota</taxon>
        <taxon>Actinomycetes</taxon>
        <taxon>Mycobacteriales</taxon>
        <taxon>Mycobacteriaceae</taxon>
        <taxon>Mycolicibacterium</taxon>
    </lineage>
</organism>
<gene>
    <name evidence="1" type="ORF">MPSYJ_41140</name>
</gene>
<sequence>MRRRQSRAALEHLGEGEHLDRAAAVGQTGAGVGEGVAVIVDLGPVIEDDDAAHRVGVAREVHGVGEMVDRRGDDRGFGLGDDGLQRRGRRTRLQRNGHRAAQRQGHVDDRVVHAGEAQQRDAVTGCDVGEGVHQGVYPGGQFGVGDGVESGEEFGGGASGLRIADEAHGALPQRGPRGVAVEHGGHDLGKAYSRLVDGVGDGVIRGGGGEFRIGGVQVGDAAGEPLVAGFSRHQKSSQEKIVGCGTLRCAHGGNYVSKTKLIPINGPPALSTCCESPCWRGKAGLPQRIWCLRSHLAVG</sequence>
<dbReference type="KEGG" id="mpsc:MPSYJ_41140"/>
<evidence type="ECO:0000313" key="2">
    <source>
        <dbReference type="Proteomes" id="UP000466514"/>
    </source>
</evidence>
<accession>A0A7I7MGI1</accession>
<evidence type="ECO:0000313" key="1">
    <source>
        <dbReference type="EMBL" id="BBX70653.1"/>
    </source>
</evidence>
<proteinExistence type="predicted"/>
<dbReference type="AlphaFoldDB" id="A0A7I7MGI1"/>
<protein>
    <submittedName>
        <fullName evidence="1">Uncharacterized protein</fullName>
    </submittedName>
</protein>
<dbReference type="Proteomes" id="UP000466514">
    <property type="component" value="Chromosome"/>
</dbReference>